<dbReference type="Proteomes" id="UP000423065">
    <property type="component" value="Segment"/>
</dbReference>
<dbReference type="GeneID" id="64766900"/>
<protein>
    <submittedName>
        <fullName evidence="1">Uncharacterized protein</fullName>
    </submittedName>
</protein>
<reference evidence="1 2" key="1">
    <citation type="submission" date="2019-10" db="EMBL/GenBank/DDBJ databases">
        <authorList>
            <person name="Garlena R.A."/>
            <person name="Russell D.A."/>
            <person name="Pope W.H."/>
            <person name="Jacobs-Sera D."/>
            <person name="Hatfull G.F."/>
        </authorList>
    </citation>
    <scope>NUCLEOTIDE SEQUENCE [LARGE SCALE GENOMIC DNA]</scope>
</reference>
<evidence type="ECO:0000313" key="1">
    <source>
        <dbReference type="EMBL" id="QGJ95053.1"/>
    </source>
</evidence>
<dbReference type="KEGG" id="vg:64766900"/>
<evidence type="ECO:0000313" key="2">
    <source>
        <dbReference type="Proteomes" id="UP000423065"/>
    </source>
</evidence>
<dbReference type="RefSeq" id="YP_010059668.1">
    <property type="nucleotide sequence ID" value="NC_054726.1"/>
</dbReference>
<gene>
    <name evidence="1" type="primary">193</name>
    <name evidence="1" type="ORF">SEA_STORMAGEDDON_193</name>
</gene>
<name>A0A649VU15_9CAUD</name>
<dbReference type="EMBL" id="MN586040">
    <property type="protein sequence ID" value="QGJ95053.1"/>
    <property type="molecule type" value="Genomic_DNA"/>
</dbReference>
<sequence length="73" mass="8559">MSFNYTKPQLTKGDPETYWHCWWFLGCPECGTKKYRTQEMRSSALTQFHHRHGATKQWTVELPAPLSGFKPPT</sequence>
<organism evidence="1 2">
    <name type="scientific">Gordonia phage Stormageddon</name>
    <dbReference type="NCBI Taxonomy" id="2656541"/>
    <lineage>
        <taxon>Viruses</taxon>
        <taxon>Duplodnaviria</taxon>
        <taxon>Heunggongvirae</taxon>
        <taxon>Uroviricota</taxon>
        <taxon>Caudoviricetes</taxon>
        <taxon>Stormageddonvirus</taxon>
        <taxon>Stormageddonvirus Stormageddon</taxon>
    </lineage>
</organism>
<accession>A0A649VU15</accession>
<dbReference type="PROSITE" id="PS51257">
    <property type="entry name" value="PROKAR_LIPOPROTEIN"/>
    <property type="match status" value="1"/>
</dbReference>
<keyword evidence="2" id="KW-1185">Reference proteome</keyword>
<proteinExistence type="predicted"/>